<evidence type="ECO:0000256" key="8">
    <source>
        <dbReference type="ARBA" id="ARBA00022801"/>
    </source>
</evidence>
<dbReference type="InterPro" id="IPR003593">
    <property type="entry name" value="AAA+_ATPase"/>
</dbReference>
<dbReference type="InterPro" id="IPR050319">
    <property type="entry name" value="ABC_transp_ATP-bind"/>
</dbReference>
<accession>A0A1H9RMA5</accession>
<dbReference type="PROSITE" id="PS50893">
    <property type="entry name" value="ABC_TRANSPORTER_2"/>
    <property type="match status" value="1"/>
</dbReference>
<evidence type="ECO:0000256" key="15">
    <source>
        <dbReference type="ARBA" id="ARBA00041187"/>
    </source>
</evidence>
<keyword evidence="3" id="KW-0813">Transport</keyword>
<dbReference type="PROSITE" id="PS00211">
    <property type="entry name" value="ABC_TRANSPORTER_1"/>
    <property type="match status" value="1"/>
</dbReference>
<evidence type="ECO:0000256" key="2">
    <source>
        <dbReference type="ARBA" id="ARBA00011469"/>
    </source>
</evidence>
<comment type="function">
    <text evidence="12">Part of the ABC transporter complex GsiABCD involved in glutathione import. Responsible for energy coupling to the transport system.</text>
</comment>
<dbReference type="InterPro" id="IPR013563">
    <property type="entry name" value="Oligopep_ABC_C"/>
</dbReference>
<evidence type="ECO:0000256" key="9">
    <source>
        <dbReference type="ARBA" id="ARBA00022840"/>
    </source>
</evidence>
<comment type="subcellular location">
    <subcellularLocation>
        <location evidence="1">Cell inner membrane</location>
    </subcellularLocation>
</comment>
<dbReference type="PANTHER" id="PTHR43776">
    <property type="entry name" value="TRANSPORT ATP-BINDING PROTEIN"/>
    <property type="match status" value="1"/>
</dbReference>
<dbReference type="GO" id="GO:0055085">
    <property type="term" value="P:transmembrane transport"/>
    <property type="evidence" value="ECO:0007669"/>
    <property type="project" value="UniProtKB-ARBA"/>
</dbReference>
<keyword evidence="7" id="KW-0547">Nucleotide-binding</keyword>
<keyword evidence="9 18" id="KW-0067">ATP-binding</keyword>
<evidence type="ECO:0000256" key="11">
    <source>
        <dbReference type="ARBA" id="ARBA00023136"/>
    </source>
</evidence>
<evidence type="ECO:0000256" key="1">
    <source>
        <dbReference type="ARBA" id="ARBA00004533"/>
    </source>
</evidence>
<organism evidence="18 19">
    <name type="scientific">Propionibacterium cyclohexanicum</name>
    <dbReference type="NCBI Taxonomy" id="64702"/>
    <lineage>
        <taxon>Bacteria</taxon>
        <taxon>Bacillati</taxon>
        <taxon>Actinomycetota</taxon>
        <taxon>Actinomycetes</taxon>
        <taxon>Propionibacteriales</taxon>
        <taxon>Propionibacteriaceae</taxon>
        <taxon>Propionibacterium</taxon>
    </lineage>
</organism>
<dbReference type="InterPro" id="IPR003439">
    <property type="entry name" value="ABC_transporter-like_ATP-bd"/>
</dbReference>
<dbReference type="EMBL" id="FOGZ01000008">
    <property type="protein sequence ID" value="SER73767.1"/>
    <property type="molecule type" value="Genomic_DNA"/>
</dbReference>
<dbReference type="GO" id="GO:0016887">
    <property type="term" value="F:ATP hydrolysis activity"/>
    <property type="evidence" value="ECO:0007669"/>
    <property type="project" value="InterPro"/>
</dbReference>
<evidence type="ECO:0000256" key="5">
    <source>
        <dbReference type="ARBA" id="ARBA00022519"/>
    </source>
</evidence>
<evidence type="ECO:0000256" key="13">
    <source>
        <dbReference type="ARBA" id="ARBA00038416"/>
    </source>
</evidence>
<dbReference type="STRING" id="64702.SAMN05443377_10822"/>
<dbReference type="SMART" id="SM00382">
    <property type="entry name" value="AAA"/>
    <property type="match status" value="1"/>
</dbReference>
<proteinExistence type="inferred from homology"/>
<dbReference type="InterPro" id="IPR027417">
    <property type="entry name" value="P-loop_NTPase"/>
</dbReference>
<reference evidence="18 19" key="1">
    <citation type="submission" date="2016-10" db="EMBL/GenBank/DDBJ databases">
        <authorList>
            <person name="de Groot N.N."/>
        </authorList>
    </citation>
    <scope>NUCLEOTIDE SEQUENCE [LARGE SCALE GENOMIC DNA]</scope>
    <source>
        <strain evidence="18 19">DSM 16859</strain>
    </source>
</reference>
<protein>
    <recommendedName>
        <fullName evidence="15">Glutathione import ATP-binding protein GsiA</fullName>
        <ecNumber evidence="14">7.4.2.10</ecNumber>
    </recommendedName>
</protein>
<evidence type="ECO:0000256" key="4">
    <source>
        <dbReference type="ARBA" id="ARBA00022475"/>
    </source>
</evidence>
<evidence type="ECO:0000256" key="14">
    <source>
        <dbReference type="ARBA" id="ARBA00039050"/>
    </source>
</evidence>
<dbReference type="Proteomes" id="UP000198815">
    <property type="component" value="Unassembled WGS sequence"/>
</dbReference>
<dbReference type="Pfam" id="PF08352">
    <property type="entry name" value="oligo_HPY"/>
    <property type="match status" value="1"/>
</dbReference>
<name>A0A1H9RMA5_9ACTN</name>
<keyword evidence="19" id="KW-1185">Reference proteome</keyword>
<dbReference type="InterPro" id="IPR017871">
    <property type="entry name" value="ABC_transporter-like_CS"/>
</dbReference>
<dbReference type="AlphaFoldDB" id="A0A1H9RMA5"/>
<comment type="subunit">
    <text evidence="2">The complex is composed of two ATP-binding proteins (GsiA), two transmembrane proteins (GsiC and GsiD) and a solute-binding protein (GsiB).</text>
</comment>
<keyword evidence="4" id="KW-1003">Cell membrane</keyword>
<evidence type="ECO:0000313" key="19">
    <source>
        <dbReference type="Proteomes" id="UP000198815"/>
    </source>
</evidence>
<sequence>MSTHAGETLLSVDHVSKVFVRRSDFSRTTIRVAAVDDVSLSVHAHETLALVGESGSGKSTLARICLRLLDPDSGVVRWNGTEVTRWPERRLRPLRASKAMVFQDPYNSLNPRHSVGRILAGPLLNHHMPHDRGVLEELLASTGLRARDVDRHPYEFSGGQRQRIGIARALATGPELIVADEPVSALDVSIRAQVLNLLNDAQQERGLGILLVSHDLGLVHSIADTVAVMKSGRIVEHGPVSEVYEHPSHPYTQALLDAVPIPNPHRRRIRHTAAVPPGQGG</sequence>
<dbReference type="SUPFAM" id="SSF52540">
    <property type="entry name" value="P-loop containing nucleoside triphosphate hydrolases"/>
    <property type="match status" value="1"/>
</dbReference>
<dbReference type="GO" id="GO:0015833">
    <property type="term" value="P:peptide transport"/>
    <property type="evidence" value="ECO:0007669"/>
    <property type="project" value="InterPro"/>
</dbReference>
<dbReference type="Pfam" id="PF00005">
    <property type="entry name" value="ABC_tran"/>
    <property type="match status" value="1"/>
</dbReference>
<dbReference type="CDD" id="cd03257">
    <property type="entry name" value="ABC_NikE_OppD_transporters"/>
    <property type="match status" value="1"/>
</dbReference>
<dbReference type="GO" id="GO:0005886">
    <property type="term" value="C:plasma membrane"/>
    <property type="evidence" value="ECO:0007669"/>
    <property type="project" value="UniProtKB-SubCell"/>
</dbReference>
<dbReference type="Gene3D" id="3.40.50.300">
    <property type="entry name" value="P-loop containing nucleotide triphosphate hydrolases"/>
    <property type="match status" value="1"/>
</dbReference>
<dbReference type="GO" id="GO:0005524">
    <property type="term" value="F:ATP binding"/>
    <property type="evidence" value="ECO:0007669"/>
    <property type="project" value="UniProtKB-KW"/>
</dbReference>
<keyword evidence="10" id="KW-1278">Translocase</keyword>
<feature type="domain" description="ABC transporter" evidence="17">
    <location>
        <begin position="20"/>
        <end position="256"/>
    </location>
</feature>
<evidence type="ECO:0000256" key="3">
    <source>
        <dbReference type="ARBA" id="ARBA00022448"/>
    </source>
</evidence>
<comment type="catalytic activity">
    <reaction evidence="16">
        <text>glutathione(out) + ATP + H2O = glutathione(in) + ADP + phosphate + H(+)</text>
        <dbReference type="Rhea" id="RHEA:29791"/>
        <dbReference type="ChEBI" id="CHEBI:15377"/>
        <dbReference type="ChEBI" id="CHEBI:15378"/>
        <dbReference type="ChEBI" id="CHEBI:30616"/>
        <dbReference type="ChEBI" id="CHEBI:43474"/>
        <dbReference type="ChEBI" id="CHEBI:57925"/>
        <dbReference type="ChEBI" id="CHEBI:456216"/>
        <dbReference type="EC" id="7.4.2.10"/>
    </reaction>
</comment>
<evidence type="ECO:0000256" key="7">
    <source>
        <dbReference type="ARBA" id="ARBA00022741"/>
    </source>
</evidence>
<dbReference type="EC" id="7.4.2.10" evidence="14"/>
<evidence type="ECO:0000259" key="17">
    <source>
        <dbReference type="PROSITE" id="PS50893"/>
    </source>
</evidence>
<comment type="similarity">
    <text evidence="13">Belongs to the ABC transporter superfamily. Glutathione importer (TC 3.A.1.5.11) family.</text>
</comment>
<dbReference type="PANTHER" id="PTHR43776:SF15">
    <property type="entry name" value="GLUTATHIONE IMPORT ATP-BINDING PROTEIN GSIA"/>
    <property type="match status" value="1"/>
</dbReference>
<evidence type="ECO:0000256" key="16">
    <source>
        <dbReference type="ARBA" id="ARBA00047640"/>
    </source>
</evidence>
<keyword evidence="5" id="KW-0997">Cell inner membrane</keyword>
<evidence type="ECO:0000256" key="12">
    <source>
        <dbReference type="ARBA" id="ARBA00037530"/>
    </source>
</evidence>
<evidence type="ECO:0000313" key="18">
    <source>
        <dbReference type="EMBL" id="SER73767.1"/>
    </source>
</evidence>
<gene>
    <name evidence="18" type="ORF">SAMN05443377_10822</name>
</gene>
<keyword evidence="11" id="KW-0472">Membrane</keyword>
<keyword evidence="6" id="KW-0677">Repeat</keyword>
<dbReference type="RefSeq" id="WP_091968728.1">
    <property type="nucleotide sequence ID" value="NZ_FOGZ01000008.1"/>
</dbReference>
<evidence type="ECO:0000256" key="10">
    <source>
        <dbReference type="ARBA" id="ARBA00022967"/>
    </source>
</evidence>
<evidence type="ECO:0000256" key="6">
    <source>
        <dbReference type="ARBA" id="ARBA00022737"/>
    </source>
</evidence>
<dbReference type="OrthoDB" id="5357528at2"/>
<keyword evidence="8" id="KW-0378">Hydrolase</keyword>